<evidence type="ECO:0000313" key="4">
    <source>
        <dbReference type="EMBL" id="KAK1301050.1"/>
    </source>
</evidence>
<protein>
    <recommendedName>
        <fullName evidence="6">Rhamnogalacturonan endolyase</fullName>
    </recommendedName>
</protein>
<dbReference type="PANTHER" id="PTHR32018">
    <property type="entry name" value="RHAMNOGALACTURONATE LYASE FAMILY PROTEIN"/>
    <property type="match status" value="1"/>
</dbReference>
<dbReference type="AlphaFoldDB" id="A0AAV9DJC9"/>
<dbReference type="InterPro" id="IPR008979">
    <property type="entry name" value="Galactose-bd-like_sf"/>
</dbReference>
<dbReference type="Pfam" id="PF14686">
    <property type="entry name" value="fn3_3"/>
    <property type="match status" value="1"/>
</dbReference>
<dbReference type="Gene3D" id="2.60.40.1120">
    <property type="entry name" value="Carboxypeptidase-like, regulatory domain"/>
    <property type="match status" value="1"/>
</dbReference>
<evidence type="ECO:0000256" key="1">
    <source>
        <dbReference type="ARBA" id="ARBA00022729"/>
    </source>
</evidence>
<gene>
    <name evidence="4" type="ORF">QJS10_CPB13g00285</name>
</gene>
<keyword evidence="5" id="KW-1185">Reference proteome</keyword>
<reference evidence="4" key="2">
    <citation type="submission" date="2023-06" db="EMBL/GenBank/DDBJ databases">
        <authorList>
            <person name="Ma L."/>
            <person name="Liu K.-W."/>
            <person name="Li Z."/>
            <person name="Hsiao Y.-Y."/>
            <person name="Qi Y."/>
            <person name="Fu T."/>
            <person name="Tang G."/>
            <person name="Zhang D."/>
            <person name="Sun W.-H."/>
            <person name="Liu D.-K."/>
            <person name="Li Y."/>
            <person name="Chen G.-Z."/>
            <person name="Liu X.-D."/>
            <person name="Liao X.-Y."/>
            <person name="Jiang Y.-T."/>
            <person name="Yu X."/>
            <person name="Hao Y."/>
            <person name="Huang J."/>
            <person name="Zhao X.-W."/>
            <person name="Ke S."/>
            <person name="Chen Y.-Y."/>
            <person name="Wu W.-L."/>
            <person name="Hsu J.-L."/>
            <person name="Lin Y.-F."/>
            <person name="Huang M.-D."/>
            <person name="Li C.-Y."/>
            <person name="Huang L."/>
            <person name="Wang Z.-W."/>
            <person name="Zhao X."/>
            <person name="Zhong W.-Y."/>
            <person name="Peng D.-H."/>
            <person name="Ahmad S."/>
            <person name="Lan S."/>
            <person name="Zhang J.-S."/>
            <person name="Tsai W.-C."/>
            <person name="Van De Peer Y."/>
            <person name="Liu Z.-J."/>
        </authorList>
    </citation>
    <scope>NUCLEOTIDE SEQUENCE</scope>
    <source>
        <strain evidence="4">CP</strain>
        <tissue evidence="4">Leaves</tissue>
    </source>
</reference>
<dbReference type="InterPro" id="IPR029411">
    <property type="entry name" value="RG-lyase_III"/>
</dbReference>
<dbReference type="SUPFAM" id="SSF49452">
    <property type="entry name" value="Starch-binding domain-like"/>
    <property type="match status" value="1"/>
</dbReference>
<evidence type="ECO:0000313" key="5">
    <source>
        <dbReference type="Proteomes" id="UP001180020"/>
    </source>
</evidence>
<dbReference type="Proteomes" id="UP001180020">
    <property type="component" value="Unassembled WGS sequence"/>
</dbReference>
<reference evidence="4" key="1">
    <citation type="journal article" date="2023" name="Nat. Commun.">
        <title>Diploid and tetraploid genomes of Acorus and the evolution of monocots.</title>
        <authorList>
            <person name="Ma L."/>
            <person name="Liu K.W."/>
            <person name="Li Z."/>
            <person name="Hsiao Y.Y."/>
            <person name="Qi Y."/>
            <person name="Fu T."/>
            <person name="Tang G.D."/>
            <person name="Zhang D."/>
            <person name="Sun W.H."/>
            <person name="Liu D.K."/>
            <person name="Li Y."/>
            <person name="Chen G.Z."/>
            <person name="Liu X.D."/>
            <person name="Liao X.Y."/>
            <person name="Jiang Y.T."/>
            <person name="Yu X."/>
            <person name="Hao Y."/>
            <person name="Huang J."/>
            <person name="Zhao X.W."/>
            <person name="Ke S."/>
            <person name="Chen Y.Y."/>
            <person name="Wu W.L."/>
            <person name="Hsu J.L."/>
            <person name="Lin Y.F."/>
            <person name="Huang M.D."/>
            <person name="Li C.Y."/>
            <person name="Huang L."/>
            <person name="Wang Z.W."/>
            <person name="Zhao X."/>
            <person name="Zhong W.Y."/>
            <person name="Peng D.H."/>
            <person name="Ahmad S."/>
            <person name="Lan S."/>
            <person name="Zhang J.S."/>
            <person name="Tsai W.C."/>
            <person name="Van de Peer Y."/>
            <person name="Liu Z.J."/>
        </authorList>
    </citation>
    <scope>NUCLEOTIDE SEQUENCE</scope>
    <source>
        <strain evidence="4">CP</strain>
    </source>
</reference>
<dbReference type="SUPFAM" id="SSF49785">
    <property type="entry name" value="Galactose-binding domain-like"/>
    <property type="match status" value="1"/>
</dbReference>
<dbReference type="InterPro" id="IPR029413">
    <property type="entry name" value="RG-lyase_II"/>
</dbReference>
<feature type="domain" description="Rhamnogalacturonan lyase" evidence="2">
    <location>
        <begin position="208"/>
        <end position="242"/>
    </location>
</feature>
<accession>A0AAV9DJC9</accession>
<evidence type="ECO:0000259" key="3">
    <source>
        <dbReference type="Pfam" id="PF14686"/>
    </source>
</evidence>
<feature type="domain" description="Rhamnogalacturonan lyase" evidence="3">
    <location>
        <begin position="123"/>
        <end position="194"/>
    </location>
</feature>
<evidence type="ECO:0000259" key="2">
    <source>
        <dbReference type="Pfam" id="PF14683"/>
    </source>
</evidence>
<evidence type="ECO:0008006" key="6">
    <source>
        <dbReference type="Google" id="ProtNLM"/>
    </source>
</evidence>
<dbReference type="FunFam" id="2.60.40.1120:FF:000033">
    <property type="entry name" value="Rhamnogalacturonate lyase B"/>
    <property type="match status" value="1"/>
</dbReference>
<dbReference type="EMBL" id="JAUJYO010000013">
    <property type="protein sequence ID" value="KAK1301050.1"/>
    <property type="molecule type" value="Genomic_DNA"/>
</dbReference>
<dbReference type="InterPro" id="IPR051850">
    <property type="entry name" value="Polysacch_Lyase_4"/>
</dbReference>
<dbReference type="InterPro" id="IPR013784">
    <property type="entry name" value="Carb-bd-like_fold"/>
</dbReference>
<proteinExistence type="predicted"/>
<comment type="caution">
    <text evidence="4">The sequence shown here is derived from an EMBL/GenBank/DDBJ whole genome shotgun (WGS) entry which is preliminary data.</text>
</comment>
<dbReference type="Pfam" id="PF14683">
    <property type="entry name" value="CBM-like"/>
    <property type="match status" value="1"/>
</dbReference>
<keyword evidence="1" id="KW-0732">Signal</keyword>
<dbReference type="GO" id="GO:0030246">
    <property type="term" value="F:carbohydrate binding"/>
    <property type="evidence" value="ECO:0007669"/>
    <property type="project" value="InterPro"/>
</dbReference>
<name>A0AAV9DJC9_ACOCL</name>
<dbReference type="CDD" id="cd10316">
    <property type="entry name" value="RGL4_M"/>
    <property type="match status" value="1"/>
</dbReference>
<organism evidence="4 5">
    <name type="scientific">Acorus calamus</name>
    <name type="common">Sweet flag</name>
    <dbReference type="NCBI Taxonomy" id="4465"/>
    <lineage>
        <taxon>Eukaryota</taxon>
        <taxon>Viridiplantae</taxon>
        <taxon>Streptophyta</taxon>
        <taxon>Embryophyta</taxon>
        <taxon>Tracheophyta</taxon>
        <taxon>Spermatophyta</taxon>
        <taxon>Magnoliopsida</taxon>
        <taxon>Liliopsida</taxon>
        <taxon>Acoraceae</taxon>
        <taxon>Acorus</taxon>
    </lineage>
</organism>
<sequence>MNFRTGGPVKQNLTSHVGPTMLAMFQSAHYSGEDLVPKFRDGEYWKKVFGPVFLYLNSDSMGGRDMQLLWEDAKAQMLMEVRSWPYNFPASDDFPKADQRGSVSGRLLVRDRYINREDIAVDSTYVGLALPGDVGSWQRECKSYQFWTRTDADGSFSITNVHSGDYNLYAWVPGFIGDYKYDVTITITPSSDINVGDLVYEPPRDGPTLWEIGIPDRSAAEFFVPDPNPTYINKLYINHPDSLDSMACGKDMQNCILMET</sequence>
<dbReference type="PANTHER" id="PTHR32018:SF1">
    <property type="entry name" value="RHAMNOGALACTURONAN ENDOLYASE"/>
    <property type="match status" value="1"/>
</dbReference>